<accession>A0A7S4HP11</accession>
<evidence type="ECO:0000256" key="1">
    <source>
        <dbReference type="SAM" id="MobiDB-lite"/>
    </source>
</evidence>
<name>A0A7S4HP11_9STRA</name>
<reference evidence="2" key="1">
    <citation type="submission" date="2021-01" db="EMBL/GenBank/DDBJ databases">
        <authorList>
            <person name="Corre E."/>
            <person name="Pelletier E."/>
            <person name="Niang G."/>
            <person name="Scheremetjew M."/>
            <person name="Finn R."/>
            <person name="Kale V."/>
            <person name="Holt S."/>
            <person name="Cochrane G."/>
            <person name="Meng A."/>
            <person name="Brown T."/>
            <person name="Cohen L."/>
        </authorList>
    </citation>
    <scope>NUCLEOTIDE SEQUENCE</scope>
    <source>
        <strain evidence="2">Isolate 1302-5</strain>
    </source>
</reference>
<evidence type="ECO:0000313" key="2">
    <source>
        <dbReference type="EMBL" id="CAE2204940.1"/>
    </source>
</evidence>
<proteinExistence type="predicted"/>
<organism evidence="2">
    <name type="scientific">Odontella aurita</name>
    <dbReference type="NCBI Taxonomy" id="265563"/>
    <lineage>
        <taxon>Eukaryota</taxon>
        <taxon>Sar</taxon>
        <taxon>Stramenopiles</taxon>
        <taxon>Ochrophyta</taxon>
        <taxon>Bacillariophyta</taxon>
        <taxon>Mediophyceae</taxon>
        <taxon>Biddulphiophycidae</taxon>
        <taxon>Eupodiscales</taxon>
        <taxon>Odontellaceae</taxon>
        <taxon>Odontella</taxon>
    </lineage>
</organism>
<dbReference type="AlphaFoldDB" id="A0A7S4HP11"/>
<dbReference type="EMBL" id="HBKQ01003306">
    <property type="protein sequence ID" value="CAE2204940.1"/>
    <property type="molecule type" value="Transcribed_RNA"/>
</dbReference>
<protein>
    <submittedName>
        <fullName evidence="2">Uncharacterized protein</fullName>
    </submittedName>
</protein>
<feature type="region of interest" description="Disordered" evidence="1">
    <location>
        <begin position="80"/>
        <end position="100"/>
    </location>
</feature>
<sequence length="226" mass="24507">MRTIRSKNSGGGPPLLHLATVAAAAFLYPLFLPAASGFGRHAAVPRGMLSDTPRRPFAVAETTRRRTGGEGKRAPVAVAAASGDGDDGSPLFAPGGGGESDLPPGFNPFDRTPLSSERGVDSLSLASVRKLKMKKVMDGLLRSANDDEAMDAVLTDSEDFLCEQLNDLDAVLDGDSIYEPDMGREERYRRYGEVMDERIGQARDSTVRKILERMKDYVMAYDERHA</sequence>
<gene>
    <name evidence="2" type="ORF">OAUR00152_LOCUS2261</name>
</gene>